<organism evidence="3 4">
    <name type="scientific">Cucurbita argyrosperma subsp. sororia</name>
    <dbReference type="NCBI Taxonomy" id="37648"/>
    <lineage>
        <taxon>Eukaryota</taxon>
        <taxon>Viridiplantae</taxon>
        <taxon>Streptophyta</taxon>
        <taxon>Embryophyta</taxon>
        <taxon>Tracheophyta</taxon>
        <taxon>Spermatophyta</taxon>
        <taxon>Magnoliopsida</taxon>
        <taxon>eudicotyledons</taxon>
        <taxon>Gunneridae</taxon>
        <taxon>Pentapetalae</taxon>
        <taxon>rosids</taxon>
        <taxon>fabids</taxon>
        <taxon>Cucurbitales</taxon>
        <taxon>Cucurbitaceae</taxon>
        <taxon>Cucurbiteae</taxon>
        <taxon>Cucurbita</taxon>
    </lineage>
</organism>
<evidence type="ECO:0000256" key="1">
    <source>
        <dbReference type="SAM" id="MobiDB-lite"/>
    </source>
</evidence>
<dbReference type="InterPro" id="IPR045884">
    <property type="entry name" value="At5g59350-like"/>
</dbReference>
<comment type="caution">
    <text evidence="3">The sequence shown here is derived from an EMBL/GenBank/DDBJ whole genome shotgun (WGS) entry which is preliminary data.</text>
</comment>
<keyword evidence="4" id="KW-1185">Reference proteome</keyword>
<reference evidence="3 4" key="1">
    <citation type="journal article" date="2021" name="Hortic Res">
        <title>The domestication of Cucurbita argyrosperma as revealed by the genome of its wild relative.</title>
        <authorList>
            <person name="Barrera-Redondo J."/>
            <person name="Sanchez-de la Vega G."/>
            <person name="Aguirre-Liguori J.A."/>
            <person name="Castellanos-Morales G."/>
            <person name="Gutierrez-Guerrero Y.T."/>
            <person name="Aguirre-Dugua X."/>
            <person name="Aguirre-Planter E."/>
            <person name="Tenaillon M.I."/>
            <person name="Lira-Saade R."/>
            <person name="Eguiarte L.E."/>
        </authorList>
    </citation>
    <scope>NUCLEOTIDE SEQUENCE [LARGE SCALE GENOMIC DNA]</scope>
    <source>
        <strain evidence="3">JBR-2021</strain>
    </source>
</reference>
<keyword evidence="2" id="KW-0472">Membrane</keyword>
<sequence length="196" mass="22339">MASFRWLNIGLAVVLGFLIMGIIAELYYLLCRKKKIINTTQVEDGDGDGDQTKFTRNPPEIRHGLDLELGDQQEEEEEEEVMGIYDLAGQPRFLFTIKEESNEDLESEESRTRRLSDIITAIETPYFTPMASPPLKASPPLSCLDSYKLHGFNPLPLMEDSRYQLFTYLKTALLRDKETKTTVTTSGGFESLQYQI</sequence>
<dbReference type="AlphaFoldDB" id="A0AAV6MN64"/>
<evidence type="ECO:0000256" key="2">
    <source>
        <dbReference type="SAM" id="Phobius"/>
    </source>
</evidence>
<dbReference type="Proteomes" id="UP000685013">
    <property type="component" value="Chromosome 13"/>
</dbReference>
<accession>A0AAV6MN64</accession>
<keyword evidence="2" id="KW-1133">Transmembrane helix</keyword>
<gene>
    <name evidence="3" type="ORF">SDJN03_19368</name>
</gene>
<evidence type="ECO:0000313" key="3">
    <source>
        <dbReference type="EMBL" id="KAG6583436.1"/>
    </source>
</evidence>
<feature type="region of interest" description="Disordered" evidence="1">
    <location>
        <begin position="41"/>
        <end position="62"/>
    </location>
</feature>
<protein>
    <submittedName>
        <fullName evidence="3">Uncharacterized protein</fullName>
    </submittedName>
</protein>
<keyword evidence="2" id="KW-0812">Transmembrane</keyword>
<feature type="transmembrane region" description="Helical" evidence="2">
    <location>
        <begin position="6"/>
        <end position="30"/>
    </location>
</feature>
<dbReference type="PANTHER" id="PTHR34054:SF6">
    <property type="entry name" value="TRANSMEMBRANE PROTEIN"/>
    <property type="match status" value="1"/>
</dbReference>
<evidence type="ECO:0000313" key="4">
    <source>
        <dbReference type="Proteomes" id="UP000685013"/>
    </source>
</evidence>
<feature type="non-terminal residue" evidence="3">
    <location>
        <position position="1"/>
    </location>
</feature>
<name>A0AAV6MN64_9ROSI</name>
<proteinExistence type="predicted"/>
<dbReference type="PANTHER" id="PTHR34054">
    <property type="entry name" value="EXPRESSED PROTEIN"/>
    <property type="match status" value="1"/>
</dbReference>
<dbReference type="EMBL" id="JAGKQH010000013">
    <property type="protein sequence ID" value="KAG6583436.1"/>
    <property type="molecule type" value="Genomic_DNA"/>
</dbReference>